<dbReference type="GO" id="GO:0016758">
    <property type="term" value="F:hexosyltransferase activity"/>
    <property type="evidence" value="ECO:0007669"/>
    <property type="project" value="TreeGrafter"/>
</dbReference>
<name>A0A369PZT5_9SPHI</name>
<evidence type="ECO:0000313" key="3">
    <source>
        <dbReference type="Proteomes" id="UP000253961"/>
    </source>
</evidence>
<dbReference type="PANTHER" id="PTHR45947:SF3">
    <property type="entry name" value="SULFOQUINOVOSYL TRANSFERASE SQD2"/>
    <property type="match status" value="1"/>
</dbReference>
<dbReference type="InterPro" id="IPR001296">
    <property type="entry name" value="Glyco_trans_1"/>
</dbReference>
<dbReference type="Proteomes" id="UP000253961">
    <property type="component" value="Unassembled WGS sequence"/>
</dbReference>
<comment type="caution">
    <text evidence="2">The sequence shown here is derived from an EMBL/GenBank/DDBJ whole genome shotgun (WGS) entry which is preliminary data.</text>
</comment>
<dbReference type="InterPro" id="IPR050194">
    <property type="entry name" value="Glycosyltransferase_grp1"/>
</dbReference>
<evidence type="ECO:0000313" key="2">
    <source>
        <dbReference type="EMBL" id="RDC56209.1"/>
    </source>
</evidence>
<organism evidence="2 3">
    <name type="scientific">Pedobacter chinensis</name>
    <dbReference type="NCBI Taxonomy" id="2282421"/>
    <lineage>
        <taxon>Bacteria</taxon>
        <taxon>Pseudomonadati</taxon>
        <taxon>Bacteroidota</taxon>
        <taxon>Sphingobacteriia</taxon>
        <taxon>Sphingobacteriales</taxon>
        <taxon>Sphingobacteriaceae</taxon>
        <taxon>Pedobacter</taxon>
    </lineage>
</organism>
<keyword evidence="3" id="KW-1185">Reference proteome</keyword>
<reference evidence="2 3" key="1">
    <citation type="submission" date="2018-07" db="EMBL/GenBank/DDBJ databases">
        <title>Pedobacter sp. nov., isolated from soil.</title>
        <authorList>
            <person name="Zhou L.Y."/>
            <person name="Du Z.J."/>
        </authorList>
    </citation>
    <scope>NUCLEOTIDE SEQUENCE [LARGE SCALE GENOMIC DNA]</scope>
    <source>
        <strain evidence="2 3">JDX94</strain>
    </source>
</reference>
<dbReference type="AlphaFoldDB" id="A0A369PZT5"/>
<sequence length="391" mass="44359">MKKLAIISTHPIQYYIPLYQQLAKNCDLKVFYTWGEKGAEAKYDPDFKQHIEWDIPLLVGYNYEFLNNTAKDPGSHHFNGIINPALISSIKNFDPAAILIYGWAYQSHLSALRYFKGKIPIWFRGDSTLIDEQKGLKQLLRSLFLKWVYRHVDKAFYVGTANKAYFEKSGLKPQQLIFAPHAIDNDRFAADRRIESNTLREQLNIKTDDVLILFAGKLESKKNPELLLAAFRKLNLENVHLLFVGNGKLEDALKSKVKKDASTKLSMTHVHFMDFQNQSLMPAVYQACDLFCLPSKGPGETWGLAVNEAMACGKAVLVSNKVGCAPDLVKAGVNGEVFVANNFSDLKSKLQNLLKDKARLTTMGIESKKMIQHWSFEIQVKQIINLLNETN</sequence>
<evidence type="ECO:0000259" key="1">
    <source>
        <dbReference type="Pfam" id="PF00534"/>
    </source>
</evidence>
<protein>
    <submittedName>
        <fullName evidence="2">Glycosyltransferase family 1 protein</fullName>
    </submittedName>
</protein>
<accession>A0A369PZT5</accession>
<proteinExistence type="predicted"/>
<dbReference type="Pfam" id="PF00534">
    <property type="entry name" value="Glycos_transf_1"/>
    <property type="match status" value="1"/>
</dbReference>
<dbReference type="PANTHER" id="PTHR45947">
    <property type="entry name" value="SULFOQUINOVOSYL TRANSFERASE SQD2"/>
    <property type="match status" value="1"/>
</dbReference>
<gene>
    <name evidence="2" type="ORF">DU508_11400</name>
</gene>
<keyword evidence="2" id="KW-0808">Transferase</keyword>
<dbReference type="EMBL" id="QPKV01000004">
    <property type="protein sequence ID" value="RDC56209.1"/>
    <property type="molecule type" value="Genomic_DNA"/>
</dbReference>
<dbReference type="OrthoDB" id="9790710at2"/>
<dbReference type="CDD" id="cd03801">
    <property type="entry name" value="GT4_PimA-like"/>
    <property type="match status" value="1"/>
</dbReference>
<dbReference type="Gene3D" id="3.40.50.2000">
    <property type="entry name" value="Glycogen Phosphorylase B"/>
    <property type="match status" value="2"/>
</dbReference>
<dbReference type="RefSeq" id="WP_115402940.1">
    <property type="nucleotide sequence ID" value="NZ_QPKV01000004.1"/>
</dbReference>
<feature type="domain" description="Glycosyl transferase family 1" evidence="1">
    <location>
        <begin position="197"/>
        <end position="369"/>
    </location>
</feature>
<dbReference type="SUPFAM" id="SSF53756">
    <property type="entry name" value="UDP-Glycosyltransferase/glycogen phosphorylase"/>
    <property type="match status" value="1"/>
</dbReference>